<feature type="signal peptide" evidence="4">
    <location>
        <begin position="1"/>
        <end position="22"/>
    </location>
</feature>
<dbReference type="GO" id="GO:1990961">
    <property type="term" value="P:xenobiotic detoxification by transmembrane export across the plasma membrane"/>
    <property type="evidence" value="ECO:0007669"/>
    <property type="project" value="InterPro"/>
</dbReference>
<dbReference type="SUPFAM" id="SSF111369">
    <property type="entry name" value="HlyD-like secretion proteins"/>
    <property type="match status" value="1"/>
</dbReference>
<evidence type="ECO:0000256" key="4">
    <source>
        <dbReference type="SAM" id="SignalP"/>
    </source>
</evidence>
<feature type="chain" id="PRO_5015609398" evidence="4">
    <location>
        <begin position="23"/>
        <end position="297"/>
    </location>
</feature>
<dbReference type="Gene3D" id="6.10.140.1990">
    <property type="match status" value="1"/>
</dbReference>
<accession>A0A2S6HHW7</accession>
<name>A0A2S6HHW7_9GAMM</name>
<proteinExistence type="inferred from homology"/>
<sequence length="297" mass="31715">MRTFLRLLICATGFSVFNTAYAAESAEIRAQLNAQHSSILSSEMAAKIVQLNVQEGERFKQGDLLVAFNCAEQQAQLKKAQAVVQAAEKTYEVNSRLTKLNSMSPLELEMAAAEVAKAKADIALMGAVLQKCAIAAPFSGRVAERLVQRYQYVKAGDPILDILDDSQLEVTVLVPSSWLKWLKPGYEFKVFLEETQREYPAKVKMLGARIDAVSQSIKITGVITGKADDLLAGMSGRAIFPAAATAKDGGSVASGMEPMRPTAKDGGSVASGMEPMRPTAKDGGSAASGTEPTAKHD</sequence>
<dbReference type="GO" id="GO:0030313">
    <property type="term" value="C:cell envelope"/>
    <property type="evidence" value="ECO:0007669"/>
    <property type="project" value="UniProtKB-SubCell"/>
</dbReference>
<dbReference type="GO" id="GO:1990281">
    <property type="term" value="C:efflux pump complex"/>
    <property type="evidence" value="ECO:0007669"/>
    <property type="project" value="TreeGrafter"/>
</dbReference>
<evidence type="ECO:0000313" key="7">
    <source>
        <dbReference type="Proteomes" id="UP000240010"/>
    </source>
</evidence>
<feature type="region of interest" description="Disordered" evidence="3">
    <location>
        <begin position="250"/>
        <end position="297"/>
    </location>
</feature>
<dbReference type="RefSeq" id="WP_258075959.1">
    <property type="nucleotide sequence ID" value="NZ_PTIZ01000002.1"/>
</dbReference>
<dbReference type="GO" id="GO:0019898">
    <property type="term" value="C:extrinsic component of membrane"/>
    <property type="evidence" value="ECO:0007669"/>
    <property type="project" value="InterPro"/>
</dbReference>
<dbReference type="InterPro" id="IPR030190">
    <property type="entry name" value="MacA_alpha-hairpin_sf"/>
</dbReference>
<evidence type="ECO:0000256" key="1">
    <source>
        <dbReference type="ARBA" id="ARBA00009477"/>
    </source>
</evidence>
<reference evidence="6 7" key="1">
    <citation type="submission" date="2018-02" db="EMBL/GenBank/DDBJ databases">
        <title>Subsurface microbial communities from deep shales in Ohio and West Virginia, USA.</title>
        <authorList>
            <person name="Wrighton K."/>
        </authorList>
    </citation>
    <scope>NUCLEOTIDE SEQUENCE [LARGE SCALE GENOMIC DNA]</scope>
    <source>
        <strain evidence="6 7">OWC-DMM</strain>
    </source>
</reference>
<dbReference type="AlphaFoldDB" id="A0A2S6HHW7"/>
<evidence type="ECO:0000259" key="5">
    <source>
        <dbReference type="Pfam" id="PF25917"/>
    </source>
</evidence>
<gene>
    <name evidence="6" type="ORF">B0F87_10276</name>
</gene>
<dbReference type="GO" id="GO:0015562">
    <property type="term" value="F:efflux transmembrane transporter activity"/>
    <property type="evidence" value="ECO:0007669"/>
    <property type="project" value="TreeGrafter"/>
</dbReference>
<dbReference type="InterPro" id="IPR006143">
    <property type="entry name" value="RND_pump_MFP"/>
</dbReference>
<dbReference type="PANTHER" id="PTHR30469">
    <property type="entry name" value="MULTIDRUG RESISTANCE PROTEIN MDTA"/>
    <property type="match status" value="1"/>
</dbReference>
<keyword evidence="2" id="KW-0175">Coiled coil</keyword>
<organism evidence="6 7">
    <name type="scientific">Methylobacter tundripaludum</name>
    <dbReference type="NCBI Taxonomy" id="173365"/>
    <lineage>
        <taxon>Bacteria</taxon>
        <taxon>Pseudomonadati</taxon>
        <taxon>Pseudomonadota</taxon>
        <taxon>Gammaproteobacteria</taxon>
        <taxon>Methylococcales</taxon>
        <taxon>Methylococcaceae</taxon>
        <taxon>Methylobacter</taxon>
    </lineage>
</organism>
<protein>
    <submittedName>
        <fullName evidence="6">RND family efflux transporter MFP subunit</fullName>
    </submittedName>
</protein>
<keyword evidence="4" id="KW-0732">Signal</keyword>
<dbReference type="Pfam" id="PF25917">
    <property type="entry name" value="BSH_RND"/>
    <property type="match status" value="1"/>
</dbReference>
<dbReference type="GO" id="GO:1990195">
    <property type="term" value="C:macrolide transmembrane transporter complex"/>
    <property type="evidence" value="ECO:0007669"/>
    <property type="project" value="InterPro"/>
</dbReference>
<feature type="domain" description="Multidrug resistance protein MdtA-like barrel-sandwich hybrid" evidence="5">
    <location>
        <begin position="47"/>
        <end position="158"/>
    </location>
</feature>
<dbReference type="Proteomes" id="UP000240010">
    <property type="component" value="Unassembled WGS sequence"/>
</dbReference>
<evidence type="ECO:0000256" key="3">
    <source>
        <dbReference type="SAM" id="MobiDB-lite"/>
    </source>
</evidence>
<dbReference type="Gene3D" id="2.40.50.100">
    <property type="match status" value="1"/>
</dbReference>
<dbReference type="NCBIfam" id="TIGR01730">
    <property type="entry name" value="RND_mfp"/>
    <property type="match status" value="1"/>
</dbReference>
<evidence type="ECO:0000256" key="2">
    <source>
        <dbReference type="ARBA" id="ARBA00023054"/>
    </source>
</evidence>
<dbReference type="EMBL" id="PTIZ01000002">
    <property type="protein sequence ID" value="PPK76971.1"/>
    <property type="molecule type" value="Genomic_DNA"/>
</dbReference>
<dbReference type="InterPro" id="IPR058625">
    <property type="entry name" value="MdtA-like_BSH"/>
</dbReference>
<comment type="caution">
    <text evidence="6">The sequence shown here is derived from an EMBL/GenBank/DDBJ whole genome shotgun (WGS) entry which is preliminary data.</text>
</comment>
<comment type="similarity">
    <text evidence="1">Belongs to the membrane fusion protein (MFP) (TC 8.A.1) family.</text>
</comment>
<evidence type="ECO:0000313" key="6">
    <source>
        <dbReference type="EMBL" id="PPK76971.1"/>
    </source>
</evidence>